<dbReference type="GO" id="GO:0008270">
    <property type="term" value="F:zinc ion binding"/>
    <property type="evidence" value="ECO:0007669"/>
    <property type="project" value="UniProtKB-KW"/>
</dbReference>
<dbReference type="InterPro" id="IPR049808">
    <property type="entry name" value="CONSTANS-like_Bbox1"/>
</dbReference>
<reference evidence="13" key="2">
    <citation type="submission" date="2019-07" db="EMBL/GenBank/DDBJ databases">
        <authorList>
            <person name="Yang Y."/>
            <person name="Bocs S."/>
            <person name="Baudouin L."/>
        </authorList>
    </citation>
    <scope>NUCLEOTIDE SEQUENCE</scope>
    <source>
        <tissue evidence="13">Spear leaf of Hainan Tall coconut</tissue>
    </source>
</reference>
<dbReference type="GO" id="GO:0005634">
    <property type="term" value="C:nucleus"/>
    <property type="evidence" value="ECO:0007669"/>
    <property type="project" value="UniProtKB-SubCell"/>
</dbReference>
<accession>A0A8K0IYF2</accession>
<evidence type="ECO:0000256" key="1">
    <source>
        <dbReference type="ARBA" id="ARBA00004123"/>
    </source>
</evidence>
<evidence type="ECO:0000256" key="4">
    <source>
        <dbReference type="ARBA" id="ARBA00022737"/>
    </source>
</evidence>
<dbReference type="EMBL" id="CM017887">
    <property type="protein sequence ID" value="KAG1371007.1"/>
    <property type="molecule type" value="Genomic_DNA"/>
</dbReference>
<evidence type="ECO:0000256" key="7">
    <source>
        <dbReference type="ARBA" id="ARBA00023242"/>
    </source>
</evidence>
<feature type="domain" description="B box-type" evidence="11">
    <location>
        <begin position="72"/>
        <end position="118"/>
    </location>
</feature>
<evidence type="ECO:0000256" key="10">
    <source>
        <dbReference type="SAM" id="MobiDB-lite"/>
    </source>
</evidence>
<keyword evidence="6" id="KW-0862">Zinc</keyword>
<evidence type="ECO:0000256" key="6">
    <source>
        <dbReference type="ARBA" id="ARBA00022833"/>
    </source>
</evidence>
<feature type="domain" description="B box-type" evidence="11">
    <location>
        <begin position="29"/>
        <end position="76"/>
    </location>
</feature>
<dbReference type="Pfam" id="PF06203">
    <property type="entry name" value="CCT"/>
    <property type="match status" value="1"/>
</dbReference>
<organism evidence="13 14">
    <name type="scientific">Cocos nucifera</name>
    <name type="common">Coconut palm</name>
    <dbReference type="NCBI Taxonomy" id="13894"/>
    <lineage>
        <taxon>Eukaryota</taxon>
        <taxon>Viridiplantae</taxon>
        <taxon>Streptophyta</taxon>
        <taxon>Embryophyta</taxon>
        <taxon>Tracheophyta</taxon>
        <taxon>Spermatophyta</taxon>
        <taxon>Magnoliopsida</taxon>
        <taxon>Liliopsida</taxon>
        <taxon>Arecaceae</taxon>
        <taxon>Arecoideae</taxon>
        <taxon>Cocoseae</taxon>
        <taxon>Attaleinae</taxon>
        <taxon>Cocos</taxon>
    </lineage>
</organism>
<protein>
    <submittedName>
        <fullName evidence="13">Zinc finger protein CONSTANS-LIKE 13</fullName>
    </submittedName>
</protein>
<dbReference type="InterPro" id="IPR010402">
    <property type="entry name" value="CCT_domain"/>
</dbReference>
<keyword evidence="5 8" id="KW-0863">Zinc-finger</keyword>
<keyword evidence="4" id="KW-0677">Repeat</keyword>
<comment type="subcellular location">
    <subcellularLocation>
        <location evidence="1 9">Nucleus</location>
    </subcellularLocation>
</comment>
<feature type="region of interest" description="Disordered" evidence="10">
    <location>
        <begin position="1"/>
        <end position="30"/>
    </location>
</feature>
<keyword evidence="7 9" id="KW-0539">Nucleus</keyword>
<comment type="similarity">
    <text evidence="2">Belongs to the CONSTANS family.</text>
</comment>
<comment type="caution">
    <text evidence="13">The sequence shown here is derived from an EMBL/GenBank/DDBJ whole genome shotgun (WGS) entry which is preliminary data.</text>
</comment>
<proteinExistence type="inferred from homology"/>
<dbReference type="PROSITE" id="PS50119">
    <property type="entry name" value="ZF_BBOX"/>
    <property type="match status" value="2"/>
</dbReference>
<evidence type="ECO:0000259" key="12">
    <source>
        <dbReference type="PROSITE" id="PS51017"/>
    </source>
</evidence>
<evidence type="ECO:0000259" key="11">
    <source>
        <dbReference type="PROSITE" id="PS50119"/>
    </source>
</evidence>
<name>A0A8K0IYF2_COCNU</name>
<evidence type="ECO:0000256" key="2">
    <source>
        <dbReference type="ARBA" id="ARBA00010024"/>
    </source>
</evidence>
<evidence type="ECO:0000313" key="13">
    <source>
        <dbReference type="EMBL" id="KAG1371007.1"/>
    </source>
</evidence>
<dbReference type="CDD" id="cd19821">
    <property type="entry name" value="Bbox1_BBX-like"/>
    <property type="match status" value="1"/>
</dbReference>
<dbReference type="SMART" id="SM00336">
    <property type="entry name" value="BBOX"/>
    <property type="match status" value="2"/>
</dbReference>
<dbReference type="Proteomes" id="UP000797356">
    <property type="component" value="Chromosome 16"/>
</dbReference>
<dbReference type="InterPro" id="IPR000315">
    <property type="entry name" value="Znf_B-box"/>
</dbReference>
<feature type="compositionally biased region" description="Basic and acidic residues" evidence="10">
    <location>
        <begin position="1"/>
        <end position="22"/>
    </location>
</feature>
<evidence type="ECO:0000256" key="9">
    <source>
        <dbReference type="PROSITE-ProRule" id="PRU00357"/>
    </source>
</evidence>
<dbReference type="GO" id="GO:0006355">
    <property type="term" value="P:regulation of DNA-templated transcription"/>
    <property type="evidence" value="ECO:0007669"/>
    <property type="project" value="UniProtKB-ARBA"/>
</dbReference>
<sequence length="417" mass="46603">MGQEEAAKAVDKVERDEGREGEDKEGEEEKEERCDFCGEAKPLVYCQADDARLCLRCDRQVHAANSVCSRHPRSLLCDTCRAAAASIFCPSHRRLFCSNCDFDAHRGGGVAHQDRRPVESFSGCPTVAELVALLGVGGDVKSVVEGTGDDGGGGWLGDEGWMWETPPVFSLDDLIVPTTSCHGFQAIGIPPLPKILVYFQFDRLHRNSTCGKHKEEIVQQLHELIKTEIHVINDHEELEQVMTFQTLAPQRNFQLGNLGSDVDHDGTFIVVPACEDNTLQWKHSDCPETTDKLAAVFPCEQYIGDSSMANLLSVDKTTDNQANASEAYVAEKDTGHTVGRQNLPSLPLKSGNEVAFVNRDSVISRYKEKRKTRRYDKLIRYESRKLRADRRMRIKGRFAKTHQVTQLEKDQTPKLGD</sequence>
<dbReference type="AlphaFoldDB" id="A0A8K0IYF2"/>
<dbReference type="PANTHER" id="PTHR31717">
    <property type="entry name" value="ZINC FINGER PROTEIN CONSTANS-LIKE 10"/>
    <property type="match status" value="1"/>
</dbReference>
<dbReference type="OrthoDB" id="153872at2759"/>
<feature type="domain" description="CCT" evidence="12">
    <location>
        <begin position="359"/>
        <end position="401"/>
    </location>
</feature>
<reference evidence="13" key="1">
    <citation type="journal article" date="2017" name="Gigascience">
        <title>The genome draft of coconut (Cocos nucifera).</title>
        <authorList>
            <person name="Xiao Y."/>
            <person name="Xu P."/>
            <person name="Fan H."/>
            <person name="Baudouin L."/>
            <person name="Xia W."/>
            <person name="Bocs S."/>
            <person name="Xu J."/>
            <person name="Li Q."/>
            <person name="Guo A."/>
            <person name="Zhou L."/>
            <person name="Li J."/>
            <person name="Wu Y."/>
            <person name="Ma Z."/>
            <person name="Armero A."/>
            <person name="Issali A.E."/>
            <person name="Liu N."/>
            <person name="Peng M."/>
            <person name="Yang Y."/>
        </authorList>
    </citation>
    <scope>NUCLEOTIDE SEQUENCE</scope>
    <source>
        <tissue evidence="13">Spear leaf of Hainan Tall coconut</tissue>
    </source>
</reference>
<dbReference type="PROSITE" id="PS51017">
    <property type="entry name" value="CCT"/>
    <property type="match status" value="1"/>
</dbReference>
<evidence type="ECO:0000256" key="8">
    <source>
        <dbReference type="PROSITE-ProRule" id="PRU00024"/>
    </source>
</evidence>
<evidence type="ECO:0000256" key="3">
    <source>
        <dbReference type="ARBA" id="ARBA00022723"/>
    </source>
</evidence>
<gene>
    <name evidence="13" type="ORF">COCNU_16G001010</name>
</gene>
<dbReference type="PANTHER" id="PTHR31717:SF45">
    <property type="entry name" value="ZINC FINGER PROTEIN CONSTANS-LIKE 14-RELATED"/>
    <property type="match status" value="1"/>
</dbReference>
<keyword evidence="3" id="KW-0479">Metal-binding</keyword>
<evidence type="ECO:0000256" key="5">
    <source>
        <dbReference type="ARBA" id="ARBA00022771"/>
    </source>
</evidence>
<evidence type="ECO:0000313" key="14">
    <source>
        <dbReference type="Proteomes" id="UP000797356"/>
    </source>
</evidence>
<keyword evidence="14" id="KW-1185">Reference proteome</keyword>